<evidence type="ECO:0000313" key="1">
    <source>
        <dbReference type="EMBL" id="QQO97225.1"/>
    </source>
</evidence>
<keyword evidence="2" id="KW-1185">Reference proteome</keyword>
<organism evidence="1 2">
    <name type="scientific">Maribacter phage Colly_1</name>
    <dbReference type="NCBI Taxonomy" id="2745691"/>
    <lineage>
        <taxon>Viruses</taxon>
        <taxon>Duplodnaviria</taxon>
        <taxon>Heunggongvirae</taxon>
        <taxon>Uroviricota</taxon>
        <taxon>Caudoviricetes</taxon>
        <taxon>Molycolviridae</taxon>
        <taxon>Mollyvirus</taxon>
        <taxon>Mollyvirus colly</taxon>
    </lineage>
</organism>
<reference evidence="1" key="1">
    <citation type="submission" date="2020-07" db="EMBL/GenBank/DDBJ databases">
        <title>Highly diverse flavobacterial phages as mortality factor during North Sea spring blooms.</title>
        <authorList>
            <person name="Bartlau N."/>
            <person name="Wichels A."/>
            <person name="Krohne G."/>
            <person name="Adriaenssens E.M."/>
            <person name="Heins A."/>
            <person name="Fuchs B.M."/>
            <person name="Amann R."/>
            <person name="Moraru C."/>
        </authorList>
    </citation>
    <scope>NUCLEOTIDE SEQUENCE</scope>
</reference>
<name>A0A8E4UXV3_9CAUD</name>
<evidence type="ECO:0000313" key="2">
    <source>
        <dbReference type="Proteomes" id="UP000693899"/>
    </source>
</evidence>
<protein>
    <submittedName>
        <fullName evidence="1">Uncharacterized protein</fullName>
    </submittedName>
</protein>
<sequence>MRRPELVSKIKTRLSLLHLLPEDLLQSLEILWASESKKFKSYIEADSKNQKGRCAEISTSPYDAEFTADSIDDYPTIDLYSIFNILNPFIITQRQLSYSYYTNLDRSTFNAMYQYLRNRLAGRAEVLAGTHNIKISTRFNREILHGMIRDFNKQHKLPNHYNLERI</sequence>
<accession>A0A8E4UXV3</accession>
<gene>
    <name evidence="1" type="ORF">Colly1_126</name>
</gene>
<dbReference type="EMBL" id="MT732450">
    <property type="protein sequence ID" value="QQO97225.1"/>
    <property type="molecule type" value="Genomic_DNA"/>
</dbReference>
<dbReference type="Proteomes" id="UP000693899">
    <property type="component" value="Segment"/>
</dbReference>
<proteinExistence type="predicted"/>